<organism evidence="1 2">
    <name type="scientific">Aspergillus indologenus CBS 114.80</name>
    <dbReference type="NCBI Taxonomy" id="1450541"/>
    <lineage>
        <taxon>Eukaryota</taxon>
        <taxon>Fungi</taxon>
        <taxon>Dikarya</taxon>
        <taxon>Ascomycota</taxon>
        <taxon>Pezizomycotina</taxon>
        <taxon>Eurotiomycetes</taxon>
        <taxon>Eurotiomycetidae</taxon>
        <taxon>Eurotiales</taxon>
        <taxon>Aspergillaceae</taxon>
        <taxon>Aspergillus</taxon>
        <taxon>Aspergillus subgen. Circumdati</taxon>
    </lineage>
</organism>
<gene>
    <name evidence="1" type="ORF">BP00DRAFT_142330</name>
</gene>
<evidence type="ECO:0000313" key="1">
    <source>
        <dbReference type="EMBL" id="PYI32789.1"/>
    </source>
</evidence>
<reference evidence="1 2" key="1">
    <citation type="submission" date="2018-02" db="EMBL/GenBank/DDBJ databases">
        <title>The genomes of Aspergillus section Nigri reveals drivers in fungal speciation.</title>
        <authorList>
            <consortium name="DOE Joint Genome Institute"/>
            <person name="Vesth T.C."/>
            <person name="Nybo J."/>
            <person name="Theobald S."/>
            <person name="Brandl J."/>
            <person name="Frisvad J.C."/>
            <person name="Nielsen K.F."/>
            <person name="Lyhne E.K."/>
            <person name="Kogle M.E."/>
            <person name="Kuo A."/>
            <person name="Riley R."/>
            <person name="Clum A."/>
            <person name="Nolan M."/>
            <person name="Lipzen A."/>
            <person name="Salamov A."/>
            <person name="Henrissat B."/>
            <person name="Wiebenga A."/>
            <person name="De vries R.P."/>
            <person name="Grigoriev I.V."/>
            <person name="Mortensen U.H."/>
            <person name="Andersen M.R."/>
            <person name="Baker S.E."/>
        </authorList>
    </citation>
    <scope>NUCLEOTIDE SEQUENCE [LARGE SCALE GENOMIC DNA]</scope>
    <source>
        <strain evidence="1 2">CBS 114.80</strain>
    </source>
</reference>
<protein>
    <submittedName>
        <fullName evidence="1">Uncharacterized protein</fullName>
    </submittedName>
</protein>
<dbReference type="EMBL" id="KZ825489">
    <property type="protein sequence ID" value="PYI32789.1"/>
    <property type="molecule type" value="Genomic_DNA"/>
</dbReference>
<evidence type="ECO:0000313" key="2">
    <source>
        <dbReference type="Proteomes" id="UP000248817"/>
    </source>
</evidence>
<sequence length="96" mass="10482">MMVRQATCFHLTHPSSSFNLSSSVSSPTLLSTAARLAQSAERETLNLKVAGSTPALGLSFSSFLSFSLPMCAVSHLILDQKPSRHVSWEIKSHRHE</sequence>
<dbReference type="Proteomes" id="UP000248817">
    <property type="component" value="Unassembled WGS sequence"/>
</dbReference>
<keyword evidence="2" id="KW-1185">Reference proteome</keyword>
<name>A0A2V5I7X9_9EURO</name>
<dbReference type="AlphaFoldDB" id="A0A2V5I7X9"/>
<accession>A0A2V5I7X9</accession>
<proteinExistence type="predicted"/>